<proteinExistence type="predicted"/>
<reference evidence="1" key="1">
    <citation type="journal article" date="2014" name="Front. Microbiol.">
        <title>High frequency of phylogenetically diverse reductive dehalogenase-homologous genes in deep subseafloor sedimentary metagenomes.</title>
        <authorList>
            <person name="Kawai M."/>
            <person name="Futagami T."/>
            <person name="Toyoda A."/>
            <person name="Takaki Y."/>
            <person name="Nishi S."/>
            <person name="Hori S."/>
            <person name="Arai W."/>
            <person name="Tsubouchi T."/>
            <person name="Morono Y."/>
            <person name="Uchiyama I."/>
            <person name="Ito T."/>
            <person name="Fujiyama A."/>
            <person name="Inagaki F."/>
            <person name="Takami H."/>
        </authorList>
    </citation>
    <scope>NUCLEOTIDE SEQUENCE</scope>
    <source>
        <strain evidence="1">Expedition CK06-06</strain>
    </source>
</reference>
<gene>
    <name evidence="1" type="ORF">S01H4_23713</name>
</gene>
<sequence>TIEVLEMGVTRTSFKNPNSLSQTIDIALKKEVKSTVIPTIPGNIKFRKSLPPPPPKTLKELAIPVPSTNKKRIGWANEAIILGLSL</sequence>
<dbReference type="EMBL" id="BART01011043">
    <property type="protein sequence ID" value="GAG80034.1"/>
    <property type="molecule type" value="Genomic_DNA"/>
</dbReference>
<dbReference type="AlphaFoldDB" id="X1ADN3"/>
<name>X1ADN3_9ZZZZ</name>
<comment type="caution">
    <text evidence="1">The sequence shown here is derived from an EMBL/GenBank/DDBJ whole genome shotgun (WGS) entry which is preliminary data.</text>
</comment>
<evidence type="ECO:0000313" key="1">
    <source>
        <dbReference type="EMBL" id="GAG80034.1"/>
    </source>
</evidence>
<feature type="non-terminal residue" evidence="1">
    <location>
        <position position="1"/>
    </location>
</feature>
<accession>X1ADN3</accession>
<protein>
    <submittedName>
        <fullName evidence="1">Uncharacterized protein</fullName>
    </submittedName>
</protein>
<organism evidence="1">
    <name type="scientific">marine sediment metagenome</name>
    <dbReference type="NCBI Taxonomy" id="412755"/>
    <lineage>
        <taxon>unclassified sequences</taxon>
        <taxon>metagenomes</taxon>
        <taxon>ecological metagenomes</taxon>
    </lineage>
</organism>